<evidence type="ECO:0000313" key="3">
    <source>
        <dbReference type="EMBL" id="BBY50207.1"/>
    </source>
</evidence>
<feature type="compositionally biased region" description="Acidic residues" evidence="1">
    <location>
        <begin position="713"/>
        <end position="751"/>
    </location>
</feature>
<feature type="region of interest" description="Disordered" evidence="1">
    <location>
        <begin position="665"/>
        <end position="853"/>
    </location>
</feature>
<geneLocation type="plasmid" evidence="4">
    <name>pjcm18538 dna</name>
</geneLocation>
<evidence type="ECO:0000256" key="1">
    <source>
        <dbReference type="SAM" id="MobiDB-lite"/>
    </source>
</evidence>
<gene>
    <name evidence="3" type="ORF">MARA_36750</name>
</gene>
<feature type="signal peptide" evidence="2">
    <location>
        <begin position="1"/>
        <end position="27"/>
    </location>
</feature>
<dbReference type="Proteomes" id="UP000467428">
    <property type="component" value="Chromosome"/>
</dbReference>
<feature type="chain" id="PRO_5038511117" description="ATPase AAA" evidence="2">
    <location>
        <begin position="28"/>
        <end position="853"/>
    </location>
</feature>
<feature type="compositionally biased region" description="Acidic residues" evidence="1">
    <location>
        <begin position="761"/>
        <end position="770"/>
    </location>
</feature>
<proteinExistence type="predicted"/>
<evidence type="ECO:0000313" key="4">
    <source>
        <dbReference type="Proteomes" id="UP000467428"/>
    </source>
</evidence>
<dbReference type="RefSeq" id="WP_163919716.1">
    <property type="nucleotide sequence ID" value="NZ_AP022593.1"/>
</dbReference>
<dbReference type="EMBL" id="AP022593">
    <property type="protein sequence ID" value="BBY50207.1"/>
    <property type="molecule type" value="Genomic_DNA"/>
</dbReference>
<evidence type="ECO:0008006" key="5">
    <source>
        <dbReference type="Google" id="ProtNLM"/>
    </source>
</evidence>
<dbReference type="KEGG" id="marz:MARA_36750"/>
<protein>
    <recommendedName>
        <fullName evidence="5">ATPase AAA</fullName>
    </recommendedName>
</protein>
<sequence>MAARHRKARQRARNVAVVATATATVSALTMGAAPAPQPTKAVSEEAVDLAAAIRLLPNSSQVPDITGGLGTVVYNGGQAIGDQLVRAVVNGINLAALAQAAGVDPRSLVNSLLAELPANLLPGILSALALDLPVLDTVLDQVPGIGQLLADVLDALGLDEAVDGSLTGLLALIGLDLSNPLNLSNLLDLAGVNIVTAGPTFSVLKMLGLDLGWTPSFPNSVANEINGSPYLEIGANGILTNLLDRLNDNPLIDVIDPLGLLRNGLSNAIEGLTGNIPDVLDLRVVPTIGIGLGAFAAAMAYEQVLADLDFQPGGALHEFGGNPLLGSLTLLPMVLINNPARPDGGMFARFGPLAALFGINTVNPTTQVSSSGGLGGPLGTSVGGANLVPILIDATYEYQPLSDFASWPNPFTLGNNAAAALLPTYMLRGLTLEGLDEQVIDLINEAVGEATELNNPLALNLYLTLQSKTLPMLEPLYLASDFLNIVGLSPLAQIPMRLANALAPALSILTNIGYSNVVRNADGTYTRDFTDAGVETPFLSFANIDYGRALSDSFNALLGGFQKEFFSGNPTQGTPNVLKNLLDALLKGNLLGGTGAVPSGQTPGTVTNPLAGLLGGLTGVINNLLGGLLGGGIGAAATPLAASTLNANLDVADIPATDARFSKLSISGGAGDETISEATESSEEGTEGEAEEGQTEEGQAAEGDGTGVTPEAPADEETTDEEAAEDEVIAETPSADETESAAEEPAAEEESAGPKHAKPEGEDEPEESSVDEPTTPKHAKPDTDTSTGAAAEGSTKKPSLNVVRDTANASSPADKPGPTSSTTAGGGDEKAAATDADAGSDDSASGGSESDAA</sequence>
<name>A0A7I7S055_9MYCO</name>
<keyword evidence="2" id="KW-0732">Signal</keyword>
<feature type="compositionally biased region" description="Acidic residues" evidence="1">
    <location>
        <begin position="680"/>
        <end position="695"/>
    </location>
</feature>
<reference evidence="3 4" key="1">
    <citation type="journal article" date="2019" name="Emerg. Microbes Infect.">
        <title>Comprehensive subspecies identification of 175 nontuberculous mycobacteria species based on 7547 genomic profiles.</title>
        <authorList>
            <person name="Matsumoto Y."/>
            <person name="Kinjo T."/>
            <person name="Motooka D."/>
            <person name="Nabeya D."/>
            <person name="Jung N."/>
            <person name="Uechi K."/>
            <person name="Horii T."/>
            <person name="Iida T."/>
            <person name="Fujita J."/>
            <person name="Nakamura S."/>
        </authorList>
    </citation>
    <scope>NUCLEOTIDE SEQUENCE [LARGE SCALE GENOMIC DNA]</scope>
    <source>
        <strain evidence="3 4">JCM 18538</strain>
    </source>
</reference>
<dbReference type="AlphaFoldDB" id="A0A7I7S055"/>
<evidence type="ECO:0000256" key="2">
    <source>
        <dbReference type="SAM" id="SignalP"/>
    </source>
</evidence>
<organism evidence="3 4">
    <name type="scientific">Mycolicibacterium arabiense</name>
    <dbReference type="NCBI Taxonomy" id="1286181"/>
    <lineage>
        <taxon>Bacteria</taxon>
        <taxon>Bacillati</taxon>
        <taxon>Actinomycetota</taxon>
        <taxon>Actinomycetes</taxon>
        <taxon>Mycobacteriales</taxon>
        <taxon>Mycobacteriaceae</taxon>
        <taxon>Mycolicibacterium</taxon>
    </lineage>
</organism>
<accession>A0A7I7S055</accession>
<feature type="compositionally biased region" description="Low complexity" evidence="1">
    <location>
        <begin position="696"/>
        <end position="712"/>
    </location>
</feature>
<feature type="compositionally biased region" description="Low complexity" evidence="1">
    <location>
        <begin position="833"/>
        <end position="853"/>
    </location>
</feature>
<keyword evidence="4" id="KW-1185">Reference proteome</keyword>